<accession>A0A6C2UIZ0</accession>
<dbReference type="AlphaFoldDB" id="A0A6C2UIZ0"/>
<dbReference type="EMBL" id="CAAHFH010000001">
    <property type="protein sequence ID" value="VGO20185.1"/>
    <property type="molecule type" value="Genomic_DNA"/>
</dbReference>
<protein>
    <submittedName>
        <fullName evidence="1">Uncharacterized protein</fullName>
    </submittedName>
</protein>
<organism evidence="1 2">
    <name type="scientific">Pontiella sulfatireligans</name>
    <dbReference type="NCBI Taxonomy" id="2750658"/>
    <lineage>
        <taxon>Bacteria</taxon>
        <taxon>Pseudomonadati</taxon>
        <taxon>Kiritimatiellota</taxon>
        <taxon>Kiritimatiellia</taxon>
        <taxon>Kiritimatiellales</taxon>
        <taxon>Pontiellaceae</taxon>
        <taxon>Pontiella</taxon>
    </lineage>
</organism>
<evidence type="ECO:0000313" key="2">
    <source>
        <dbReference type="Proteomes" id="UP000346198"/>
    </source>
</evidence>
<name>A0A6C2UIZ0_9BACT</name>
<evidence type="ECO:0000313" key="1">
    <source>
        <dbReference type="EMBL" id="VGO20185.1"/>
    </source>
</evidence>
<keyword evidence="2" id="KW-1185">Reference proteome</keyword>
<sequence>MAGKDKIIFPAVHRLAETARIVAMQQGNLFAGHLHLAKTAEQMNANVRREKLPIARIGIDVAQHGIDGNAQRMENAGEFGKHIAAPDIAAMEHRADPGPFLHTGGFFHHRQIAVRIG</sequence>
<proteinExistence type="predicted"/>
<gene>
    <name evidence="1" type="ORF">SCARR_02246</name>
</gene>
<dbReference type="Proteomes" id="UP000346198">
    <property type="component" value="Unassembled WGS sequence"/>
</dbReference>
<reference evidence="1 2" key="1">
    <citation type="submission" date="2019-04" db="EMBL/GenBank/DDBJ databases">
        <authorList>
            <person name="Van Vliet M D."/>
        </authorList>
    </citation>
    <scope>NUCLEOTIDE SEQUENCE [LARGE SCALE GENOMIC DNA]</scope>
    <source>
        <strain evidence="1 2">F21</strain>
    </source>
</reference>